<feature type="compositionally biased region" description="Low complexity" evidence="1">
    <location>
        <begin position="93"/>
        <end position="104"/>
    </location>
</feature>
<evidence type="ECO:0000313" key="3">
    <source>
        <dbReference type="Proteomes" id="UP000291020"/>
    </source>
</evidence>
<feature type="compositionally biased region" description="Polar residues" evidence="1">
    <location>
        <begin position="40"/>
        <end position="54"/>
    </location>
</feature>
<evidence type="ECO:0000313" key="2">
    <source>
        <dbReference type="Ensembl" id="ENSGAGP00000017900.1"/>
    </source>
</evidence>
<dbReference type="Ensembl" id="ENSGAGT00000020421.1">
    <property type="protein sequence ID" value="ENSGAGP00000017900.1"/>
    <property type="gene ID" value="ENSGAGG00000013277.1"/>
</dbReference>
<name>A0A452HS53_9SAUR</name>
<dbReference type="AlphaFoldDB" id="A0A452HS53"/>
<feature type="region of interest" description="Disordered" evidence="1">
    <location>
        <begin position="93"/>
        <end position="144"/>
    </location>
</feature>
<evidence type="ECO:0000256" key="1">
    <source>
        <dbReference type="SAM" id="MobiDB-lite"/>
    </source>
</evidence>
<protein>
    <submittedName>
        <fullName evidence="2">Uncharacterized protein</fullName>
    </submittedName>
</protein>
<keyword evidence="3" id="KW-1185">Reference proteome</keyword>
<feature type="region of interest" description="Disordered" evidence="1">
    <location>
        <begin position="25"/>
        <end position="70"/>
    </location>
</feature>
<reference evidence="3" key="1">
    <citation type="journal article" date="2017" name="PLoS ONE">
        <title>The Agassiz's desert tortoise genome provides a resource for the conservation of a threatened species.</title>
        <authorList>
            <person name="Tollis M."/>
            <person name="DeNardo D.F."/>
            <person name="Cornelius J.A."/>
            <person name="Dolby G.A."/>
            <person name="Edwards T."/>
            <person name="Henen B.T."/>
            <person name="Karl A.E."/>
            <person name="Murphy R.W."/>
            <person name="Kusumi K."/>
        </authorList>
    </citation>
    <scope>NUCLEOTIDE SEQUENCE [LARGE SCALE GENOMIC DNA]</scope>
</reference>
<accession>A0A452HS53</accession>
<reference evidence="2" key="2">
    <citation type="submission" date="2025-08" db="UniProtKB">
        <authorList>
            <consortium name="Ensembl"/>
        </authorList>
    </citation>
    <scope>IDENTIFICATION</scope>
</reference>
<sequence>SGGAIAMPPGRSCRHTAQALVDCDCEGGREAGTPKPTPVLQIQNPKHTPAPQSRNPKHSHVPQSQNPLLPPASLCVSELEPLIPRWPFCVLKSQPPQVPQSQKPSPAPVCSTAGNPSSPPLCVPQSQKPSLNTPHTPLHSPACGEEVLSPRACSVLDHSVEI</sequence>
<dbReference type="Proteomes" id="UP000291020">
    <property type="component" value="Unassembled WGS sequence"/>
</dbReference>
<reference evidence="2" key="3">
    <citation type="submission" date="2025-09" db="UniProtKB">
        <authorList>
            <consortium name="Ensembl"/>
        </authorList>
    </citation>
    <scope>IDENTIFICATION</scope>
</reference>
<feature type="compositionally biased region" description="Polar residues" evidence="1">
    <location>
        <begin position="124"/>
        <end position="135"/>
    </location>
</feature>
<proteinExistence type="predicted"/>
<organism evidence="2 3">
    <name type="scientific">Gopherus agassizii</name>
    <name type="common">Agassiz's desert tortoise</name>
    <dbReference type="NCBI Taxonomy" id="38772"/>
    <lineage>
        <taxon>Eukaryota</taxon>
        <taxon>Metazoa</taxon>
        <taxon>Chordata</taxon>
        <taxon>Craniata</taxon>
        <taxon>Vertebrata</taxon>
        <taxon>Euteleostomi</taxon>
        <taxon>Archelosauria</taxon>
        <taxon>Testudinata</taxon>
        <taxon>Testudines</taxon>
        <taxon>Cryptodira</taxon>
        <taxon>Durocryptodira</taxon>
        <taxon>Testudinoidea</taxon>
        <taxon>Testudinidae</taxon>
        <taxon>Gopherus</taxon>
    </lineage>
</organism>